<keyword evidence="1" id="KW-0175">Coiled coil</keyword>
<dbReference type="EMBL" id="BPLQ01000920">
    <property type="protein sequence ID" value="GIX76282.1"/>
    <property type="molecule type" value="Genomic_DNA"/>
</dbReference>
<sequence length="90" mass="10398">MHKKCARTEPQLPKIMRPKQPQFSDVANVRRAMMGLCSGDPHLVIRDDSSASMVSAADFYLGKTLEEEQMQCMKQQSRQEEKRVENETRK</sequence>
<gene>
    <name evidence="2" type="ORF">CDAR_418471</name>
</gene>
<dbReference type="Proteomes" id="UP001054837">
    <property type="component" value="Unassembled WGS sequence"/>
</dbReference>
<accession>A0AAV4MUW3</accession>
<feature type="coiled-coil region" evidence="1">
    <location>
        <begin position="63"/>
        <end position="90"/>
    </location>
</feature>
<reference evidence="2 3" key="1">
    <citation type="submission" date="2021-06" db="EMBL/GenBank/DDBJ databases">
        <title>Caerostris darwini draft genome.</title>
        <authorList>
            <person name="Kono N."/>
            <person name="Arakawa K."/>
        </authorList>
    </citation>
    <scope>NUCLEOTIDE SEQUENCE [LARGE SCALE GENOMIC DNA]</scope>
</reference>
<evidence type="ECO:0000313" key="3">
    <source>
        <dbReference type="Proteomes" id="UP001054837"/>
    </source>
</evidence>
<comment type="caution">
    <text evidence="2">The sequence shown here is derived from an EMBL/GenBank/DDBJ whole genome shotgun (WGS) entry which is preliminary data.</text>
</comment>
<organism evidence="2 3">
    <name type="scientific">Caerostris darwini</name>
    <dbReference type="NCBI Taxonomy" id="1538125"/>
    <lineage>
        <taxon>Eukaryota</taxon>
        <taxon>Metazoa</taxon>
        <taxon>Ecdysozoa</taxon>
        <taxon>Arthropoda</taxon>
        <taxon>Chelicerata</taxon>
        <taxon>Arachnida</taxon>
        <taxon>Araneae</taxon>
        <taxon>Araneomorphae</taxon>
        <taxon>Entelegynae</taxon>
        <taxon>Araneoidea</taxon>
        <taxon>Araneidae</taxon>
        <taxon>Caerostris</taxon>
    </lineage>
</organism>
<keyword evidence="3" id="KW-1185">Reference proteome</keyword>
<protein>
    <submittedName>
        <fullName evidence="2">Uncharacterized protein</fullName>
    </submittedName>
</protein>
<name>A0AAV4MUW3_9ARAC</name>
<evidence type="ECO:0000256" key="1">
    <source>
        <dbReference type="SAM" id="Coils"/>
    </source>
</evidence>
<proteinExistence type="predicted"/>
<evidence type="ECO:0000313" key="2">
    <source>
        <dbReference type="EMBL" id="GIX76282.1"/>
    </source>
</evidence>
<dbReference type="AlphaFoldDB" id="A0AAV4MUW3"/>